<dbReference type="OrthoDB" id="5986190at2759"/>
<dbReference type="Pfam" id="PF13424">
    <property type="entry name" value="TPR_12"/>
    <property type="match status" value="1"/>
</dbReference>
<dbReference type="EMBL" id="CAJNJA010047062">
    <property type="protein sequence ID" value="CAE7821773.1"/>
    <property type="molecule type" value="Genomic_DNA"/>
</dbReference>
<keyword evidence="4" id="KW-0802">TPR repeat</keyword>
<reference evidence="5" key="1">
    <citation type="submission" date="2021-02" db="EMBL/GenBank/DDBJ databases">
        <authorList>
            <person name="Dougan E. K."/>
            <person name="Rhodes N."/>
            <person name="Thang M."/>
            <person name="Chan C."/>
        </authorList>
    </citation>
    <scope>NUCLEOTIDE SEQUENCE</scope>
</reference>
<evidence type="ECO:0000256" key="3">
    <source>
        <dbReference type="ARBA" id="ARBA00022737"/>
    </source>
</evidence>
<dbReference type="GO" id="GO:0005871">
    <property type="term" value="C:kinesin complex"/>
    <property type="evidence" value="ECO:0007669"/>
    <property type="project" value="InterPro"/>
</dbReference>
<dbReference type="GO" id="GO:0019894">
    <property type="term" value="F:kinesin binding"/>
    <property type="evidence" value="ECO:0007669"/>
    <property type="project" value="TreeGrafter"/>
</dbReference>
<accession>A0A812ZC37</accession>
<dbReference type="GO" id="GO:0007018">
    <property type="term" value="P:microtubule-based movement"/>
    <property type="evidence" value="ECO:0007669"/>
    <property type="project" value="TreeGrafter"/>
</dbReference>
<keyword evidence="6" id="KW-1185">Reference proteome</keyword>
<gene>
    <name evidence="5" type="primary">klc-2</name>
    <name evidence="5" type="ORF">SNEC2469_LOCUS24458</name>
</gene>
<protein>
    <submittedName>
        <fullName evidence="5">Klc-2 protein</fullName>
    </submittedName>
</protein>
<proteinExistence type="predicted"/>
<dbReference type="AlphaFoldDB" id="A0A812ZC37"/>
<dbReference type="GO" id="GO:0005737">
    <property type="term" value="C:cytoplasm"/>
    <property type="evidence" value="ECO:0007669"/>
    <property type="project" value="UniProtKB-SubCell"/>
</dbReference>
<evidence type="ECO:0000313" key="5">
    <source>
        <dbReference type="EMBL" id="CAE7821773.1"/>
    </source>
</evidence>
<keyword evidence="3" id="KW-0677">Repeat</keyword>
<dbReference type="InterPro" id="IPR011990">
    <property type="entry name" value="TPR-like_helical_dom_sf"/>
</dbReference>
<comment type="caution">
    <text evidence="5">The sequence shown here is derived from an EMBL/GenBank/DDBJ whole genome shotgun (WGS) entry which is preliminary data.</text>
</comment>
<organism evidence="5 6">
    <name type="scientific">Symbiodinium necroappetens</name>
    <dbReference type="NCBI Taxonomy" id="1628268"/>
    <lineage>
        <taxon>Eukaryota</taxon>
        <taxon>Sar</taxon>
        <taxon>Alveolata</taxon>
        <taxon>Dinophyceae</taxon>
        <taxon>Suessiales</taxon>
        <taxon>Symbiodiniaceae</taxon>
        <taxon>Symbiodinium</taxon>
    </lineage>
</organism>
<dbReference type="PANTHER" id="PTHR45783:SF3">
    <property type="entry name" value="KINESIN LIGHT CHAIN"/>
    <property type="match status" value="1"/>
</dbReference>
<dbReference type="SUPFAM" id="SSF48452">
    <property type="entry name" value="TPR-like"/>
    <property type="match status" value="1"/>
</dbReference>
<evidence type="ECO:0000256" key="4">
    <source>
        <dbReference type="ARBA" id="ARBA00022803"/>
    </source>
</evidence>
<comment type="subcellular location">
    <subcellularLocation>
        <location evidence="1">Cytoplasm</location>
    </subcellularLocation>
</comment>
<feature type="non-terminal residue" evidence="5">
    <location>
        <position position="69"/>
    </location>
</feature>
<dbReference type="Gene3D" id="1.25.40.10">
    <property type="entry name" value="Tetratricopeptide repeat domain"/>
    <property type="match status" value="1"/>
</dbReference>
<dbReference type="InterPro" id="IPR002151">
    <property type="entry name" value="Kinesin_light"/>
</dbReference>
<dbReference type="Proteomes" id="UP000601435">
    <property type="component" value="Unassembled WGS sequence"/>
</dbReference>
<keyword evidence="2" id="KW-0963">Cytoplasm</keyword>
<dbReference type="PANTHER" id="PTHR45783">
    <property type="entry name" value="KINESIN LIGHT CHAIN"/>
    <property type="match status" value="1"/>
</dbReference>
<name>A0A812ZC37_9DINO</name>
<evidence type="ECO:0000256" key="1">
    <source>
        <dbReference type="ARBA" id="ARBA00004496"/>
    </source>
</evidence>
<evidence type="ECO:0000313" key="6">
    <source>
        <dbReference type="Proteomes" id="UP000601435"/>
    </source>
</evidence>
<evidence type="ECO:0000256" key="2">
    <source>
        <dbReference type="ARBA" id="ARBA00022490"/>
    </source>
</evidence>
<sequence>MYRLMGQLDKAEPLQRRVLSSQEASLGQMHNVTVSSVTHLAHLLKEKGRYVEAEALYRRALMTRETKYG</sequence>